<keyword evidence="10 12" id="KW-0739">Sodium transport</keyword>
<dbReference type="EMBL" id="JARQZJ010000091">
    <property type="protein sequence ID" value="KAK9883359.1"/>
    <property type="molecule type" value="Genomic_DNA"/>
</dbReference>
<dbReference type="GO" id="GO:0005886">
    <property type="term" value="C:plasma membrane"/>
    <property type="evidence" value="ECO:0007669"/>
    <property type="project" value="TreeGrafter"/>
</dbReference>
<evidence type="ECO:0000256" key="13">
    <source>
        <dbReference type="SAM" id="Phobius"/>
    </source>
</evidence>
<dbReference type="PRINTS" id="PR01078">
    <property type="entry name" value="AMINACHANNEL"/>
</dbReference>
<keyword evidence="3 12" id="KW-0813">Transport</keyword>
<dbReference type="Gene3D" id="2.60.470.10">
    <property type="entry name" value="Acid-sensing ion channels like domains"/>
    <property type="match status" value="1"/>
</dbReference>
<keyword evidence="6 13" id="KW-1133">Transmembrane helix</keyword>
<comment type="subcellular location">
    <subcellularLocation>
        <location evidence="1">Membrane</location>
        <topology evidence="1">Multi-pass membrane protein</topology>
    </subcellularLocation>
</comment>
<dbReference type="InterPro" id="IPR020903">
    <property type="entry name" value="ENaC_CS"/>
</dbReference>
<evidence type="ECO:0000256" key="4">
    <source>
        <dbReference type="ARBA" id="ARBA00022461"/>
    </source>
</evidence>
<evidence type="ECO:0000256" key="3">
    <source>
        <dbReference type="ARBA" id="ARBA00022448"/>
    </source>
</evidence>
<dbReference type="PANTHER" id="PTHR11690:SF288">
    <property type="entry name" value="AMILORIDE-SENSITIVE NA+ CHANNEL-RELATED"/>
    <property type="match status" value="1"/>
</dbReference>
<evidence type="ECO:0000256" key="8">
    <source>
        <dbReference type="ARBA" id="ARBA00023065"/>
    </source>
</evidence>
<evidence type="ECO:0000256" key="6">
    <source>
        <dbReference type="ARBA" id="ARBA00022989"/>
    </source>
</evidence>
<protein>
    <submittedName>
        <fullName evidence="14">Uncharacterized protein</fullName>
    </submittedName>
</protein>
<keyword evidence="9 13" id="KW-0472">Membrane</keyword>
<evidence type="ECO:0000256" key="2">
    <source>
        <dbReference type="ARBA" id="ARBA00007193"/>
    </source>
</evidence>
<accession>A0AAW1UR98</accession>
<dbReference type="GO" id="GO:0015280">
    <property type="term" value="F:ligand-gated sodium channel activity"/>
    <property type="evidence" value="ECO:0007669"/>
    <property type="project" value="TreeGrafter"/>
</dbReference>
<feature type="transmembrane region" description="Helical" evidence="13">
    <location>
        <begin position="56"/>
        <end position="77"/>
    </location>
</feature>
<dbReference type="InterPro" id="IPR001873">
    <property type="entry name" value="ENaC"/>
</dbReference>
<proteinExistence type="inferred from homology"/>
<evidence type="ECO:0000256" key="10">
    <source>
        <dbReference type="ARBA" id="ARBA00023201"/>
    </source>
</evidence>
<keyword evidence="7" id="KW-0915">Sodium</keyword>
<evidence type="ECO:0000256" key="9">
    <source>
        <dbReference type="ARBA" id="ARBA00023136"/>
    </source>
</evidence>
<dbReference type="AlphaFoldDB" id="A0AAW1UR98"/>
<name>A0AAW1UR98_9CUCU</name>
<sequence length="550" mass="63734">MSESNVNETASEVNKNVETRKNFARSIREYWREYCENSSIQGFAHIAKDTVLIERLWWVVMFLLCSAGSIFMVLLILDKWVTTPVLVSFSKAEMPIHEIPFPAVTICPESKVSRTCLNYTDVLLSKMKGGTHSADAQQKAYFDYMALLCRLENYLESIGGYYNSTEPQTAEKIGNEDYSEFLSKCSVVNLQEAICWWMDRPIRCEDIMVPVMTDEGLCYSFNMYDSRDIYSDENTMSYFEERNRDLHWDPDNGYKLHKVDDVFPRPSFLSGSENSLVAVFYTRIDEVNYACRNFALQGIRVSLHTPSNIPRPSQVFFSVGLNRFTNVAVKPSLTITSSQIRQYAPEKRFCYFGHERSLKYFRMYSQPNCNMECWTNYTINLCGCVNFYMPRDKYTRVCNLQELQCLEEASKSYPKMVLEDRLDKPSSKDHFTKCTCLPLCSELTYSAEISASDLDFKNTDDLNYIENNQILDQYHASAVRIFMKSEFFLPFQRDELYGISDVVSGTGGVFGLFNGFSLFSIAEIIYYISVKLFENYRRHGHWAGPRTTRN</sequence>
<evidence type="ECO:0000256" key="5">
    <source>
        <dbReference type="ARBA" id="ARBA00022692"/>
    </source>
</evidence>
<dbReference type="Gene3D" id="1.10.287.770">
    <property type="entry name" value="YojJ-like"/>
    <property type="match status" value="1"/>
</dbReference>
<evidence type="ECO:0000256" key="12">
    <source>
        <dbReference type="RuleBase" id="RU000679"/>
    </source>
</evidence>
<keyword evidence="5 12" id="KW-0812">Transmembrane</keyword>
<keyword evidence="4 12" id="KW-0894">Sodium channel</keyword>
<dbReference type="PROSITE" id="PS01206">
    <property type="entry name" value="ASC"/>
    <property type="match status" value="1"/>
</dbReference>
<organism evidence="14 15">
    <name type="scientific">Henosepilachna vigintioctopunctata</name>
    <dbReference type="NCBI Taxonomy" id="420089"/>
    <lineage>
        <taxon>Eukaryota</taxon>
        <taxon>Metazoa</taxon>
        <taxon>Ecdysozoa</taxon>
        <taxon>Arthropoda</taxon>
        <taxon>Hexapoda</taxon>
        <taxon>Insecta</taxon>
        <taxon>Pterygota</taxon>
        <taxon>Neoptera</taxon>
        <taxon>Endopterygota</taxon>
        <taxon>Coleoptera</taxon>
        <taxon>Polyphaga</taxon>
        <taxon>Cucujiformia</taxon>
        <taxon>Coccinelloidea</taxon>
        <taxon>Coccinellidae</taxon>
        <taxon>Epilachninae</taxon>
        <taxon>Epilachnini</taxon>
        <taxon>Henosepilachna</taxon>
    </lineage>
</organism>
<evidence type="ECO:0000256" key="11">
    <source>
        <dbReference type="ARBA" id="ARBA00023303"/>
    </source>
</evidence>
<evidence type="ECO:0000256" key="7">
    <source>
        <dbReference type="ARBA" id="ARBA00023053"/>
    </source>
</evidence>
<keyword evidence="15" id="KW-1185">Reference proteome</keyword>
<comment type="similarity">
    <text evidence="2 12">Belongs to the amiloride-sensitive sodium channel (TC 1.A.6) family.</text>
</comment>
<gene>
    <name evidence="14" type="ORF">WA026_001534</name>
</gene>
<evidence type="ECO:0000313" key="15">
    <source>
        <dbReference type="Proteomes" id="UP001431783"/>
    </source>
</evidence>
<reference evidence="14 15" key="1">
    <citation type="submission" date="2023-03" db="EMBL/GenBank/DDBJ databases">
        <title>Genome insight into feeding habits of ladybird beetles.</title>
        <authorList>
            <person name="Li H.-S."/>
            <person name="Huang Y.-H."/>
            <person name="Pang H."/>
        </authorList>
    </citation>
    <scope>NUCLEOTIDE SEQUENCE [LARGE SCALE GENOMIC DNA]</scope>
    <source>
        <strain evidence="14">SYSU_2023b</strain>
        <tissue evidence="14">Whole body</tissue>
    </source>
</reference>
<comment type="caution">
    <text evidence="14">The sequence shown here is derived from an EMBL/GenBank/DDBJ whole genome shotgun (WGS) entry which is preliminary data.</text>
</comment>
<evidence type="ECO:0000313" key="14">
    <source>
        <dbReference type="EMBL" id="KAK9883359.1"/>
    </source>
</evidence>
<dbReference type="Pfam" id="PF00858">
    <property type="entry name" value="ASC"/>
    <property type="match status" value="1"/>
</dbReference>
<feature type="transmembrane region" description="Helical" evidence="13">
    <location>
        <begin position="509"/>
        <end position="528"/>
    </location>
</feature>
<dbReference type="PANTHER" id="PTHR11690">
    <property type="entry name" value="AMILORIDE-SENSITIVE SODIUM CHANNEL-RELATED"/>
    <property type="match status" value="1"/>
</dbReference>
<keyword evidence="11 12" id="KW-0407">Ion channel</keyword>
<keyword evidence="8 12" id="KW-0406">Ion transport</keyword>
<dbReference type="Proteomes" id="UP001431783">
    <property type="component" value="Unassembled WGS sequence"/>
</dbReference>
<evidence type="ECO:0000256" key="1">
    <source>
        <dbReference type="ARBA" id="ARBA00004141"/>
    </source>
</evidence>